<dbReference type="EMBL" id="JADBEB010000001">
    <property type="protein sequence ID" value="MBE1490686.1"/>
    <property type="molecule type" value="Genomic_DNA"/>
</dbReference>
<feature type="transmembrane region" description="Helical" evidence="1">
    <location>
        <begin position="54"/>
        <end position="72"/>
    </location>
</feature>
<keyword evidence="1" id="KW-1133">Transmembrane helix</keyword>
<keyword evidence="3" id="KW-1185">Reference proteome</keyword>
<reference evidence="2" key="1">
    <citation type="submission" date="2020-10" db="EMBL/GenBank/DDBJ databases">
        <title>Sequencing the genomes of 1000 actinobacteria strains.</title>
        <authorList>
            <person name="Klenk H.-P."/>
        </authorList>
    </citation>
    <scope>NUCLEOTIDE SEQUENCE</scope>
    <source>
        <strain evidence="2">DSM 46832</strain>
    </source>
</reference>
<gene>
    <name evidence="2" type="ORF">H4W31_006324</name>
</gene>
<feature type="transmembrane region" description="Helical" evidence="1">
    <location>
        <begin position="124"/>
        <end position="142"/>
    </location>
</feature>
<sequence>MNPRDAQLSLDDIQRLQDKTREQIVRQSVIPPYVPLAALGLFAGLASVDLQNPWRTAALLSGFGLFLGVGIVHEQRALVQRKPTGPEWLFWVGVSAGLMLLFGVFRIAAWAWMALPPEGLLSQGTLAAAATAATYVAITPLIRRTFKKIVLRESRRA</sequence>
<keyword evidence="1" id="KW-0812">Transmembrane</keyword>
<protein>
    <submittedName>
        <fullName evidence="2">Uncharacterized protein</fullName>
    </submittedName>
</protein>
<organism evidence="2 3">
    <name type="scientific">Plantactinospora soyae</name>
    <dbReference type="NCBI Taxonomy" id="1544732"/>
    <lineage>
        <taxon>Bacteria</taxon>
        <taxon>Bacillati</taxon>
        <taxon>Actinomycetota</taxon>
        <taxon>Actinomycetes</taxon>
        <taxon>Micromonosporales</taxon>
        <taxon>Micromonosporaceae</taxon>
        <taxon>Plantactinospora</taxon>
    </lineage>
</organism>
<accession>A0A927MCN5</accession>
<keyword evidence="1" id="KW-0472">Membrane</keyword>
<dbReference type="Proteomes" id="UP000649753">
    <property type="component" value="Unassembled WGS sequence"/>
</dbReference>
<comment type="caution">
    <text evidence="2">The sequence shown here is derived from an EMBL/GenBank/DDBJ whole genome shotgun (WGS) entry which is preliminary data.</text>
</comment>
<evidence type="ECO:0000256" key="1">
    <source>
        <dbReference type="SAM" id="Phobius"/>
    </source>
</evidence>
<feature type="transmembrane region" description="Helical" evidence="1">
    <location>
        <begin position="88"/>
        <end position="112"/>
    </location>
</feature>
<dbReference type="AlphaFoldDB" id="A0A927MCN5"/>
<evidence type="ECO:0000313" key="2">
    <source>
        <dbReference type="EMBL" id="MBE1490686.1"/>
    </source>
</evidence>
<evidence type="ECO:0000313" key="3">
    <source>
        <dbReference type="Proteomes" id="UP000649753"/>
    </source>
</evidence>
<feature type="transmembrane region" description="Helical" evidence="1">
    <location>
        <begin position="29"/>
        <end position="48"/>
    </location>
</feature>
<dbReference type="RefSeq" id="WP_192769926.1">
    <property type="nucleotide sequence ID" value="NZ_JADBEB010000001.1"/>
</dbReference>
<name>A0A927MCN5_9ACTN</name>
<proteinExistence type="predicted"/>